<evidence type="ECO:0000256" key="1">
    <source>
        <dbReference type="ARBA" id="ARBA00012167"/>
    </source>
</evidence>
<dbReference type="InterPro" id="IPR058240">
    <property type="entry name" value="rSAM_sf"/>
</dbReference>
<keyword evidence="10 12" id="KW-0456">Lyase</keyword>
<dbReference type="SUPFAM" id="SSF102114">
    <property type="entry name" value="Radical SAM enzymes"/>
    <property type="match status" value="1"/>
</dbReference>
<comment type="subunit">
    <text evidence="12">Monomer and homodimer.</text>
</comment>
<feature type="domain" description="Radical SAM core" evidence="13">
    <location>
        <begin position="4"/>
        <end position="222"/>
    </location>
</feature>
<reference evidence="14 15" key="1">
    <citation type="journal article" date="2016" name="Appl. Environ. Microbiol.">
        <title>Function and Phylogeny of Bacterial Butyryl Coenzyme A:Acetate Transferases and Their Diversity in the Proximal Colon of Swine.</title>
        <authorList>
            <person name="Trachsel J."/>
            <person name="Bayles D.O."/>
            <person name="Looft T."/>
            <person name="Levine U.Y."/>
            <person name="Allen H.K."/>
        </authorList>
    </citation>
    <scope>NUCLEOTIDE SEQUENCE [LARGE SCALE GENOMIC DNA]</scope>
    <source>
        <strain evidence="14 15">35-6-1</strain>
    </source>
</reference>
<evidence type="ECO:0000256" key="10">
    <source>
        <dbReference type="ARBA" id="ARBA00023239"/>
    </source>
</evidence>
<dbReference type="InterPro" id="IPR013483">
    <property type="entry name" value="MoaA"/>
</dbReference>
<feature type="binding site" evidence="12">
    <location>
        <position position="26"/>
    </location>
    <ligand>
        <name>S-adenosyl-L-methionine</name>
        <dbReference type="ChEBI" id="CHEBI:59789"/>
    </ligand>
</feature>
<dbReference type="GO" id="GO:0061799">
    <property type="term" value="F:cyclic pyranopterin monophosphate synthase activity"/>
    <property type="evidence" value="ECO:0007669"/>
    <property type="project" value="TreeGrafter"/>
</dbReference>
<evidence type="ECO:0000256" key="2">
    <source>
        <dbReference type="ARBA" id="ARBA00022485"/>
    </source>
</evidence>
<dbReference type="AlphaFoldDB" id="A0A1U7LYV0"/>
<keyword evidence="7 12" id="KW-0411">Iron-sulfur</keyword>
<keyword evidence="3 12" id="KW-0949">S-adenosyl-L-methionine</keyword>
<accession>A0A1U7LYV0</accession>
<evidence type="ECO:0000256" key="4">
    <source>
        <dbReference type="ARBA" id="ARBA00022723"/>
    </source>
</evidence>
<dbReference type="CDD" id="cd21117">
    <property type="entry name" value="Twitch_MoaA"/>
    <property type="match status" value="1"/>
</dbReference>
<dbReference type="GO" id="GO:0046872">
    <property type="term" value="F:metal ion binding"/>
    <property type="evidence" value="ECO:0007669"/>
    <property type="project" value="UniProtKB-KW"/>
</dbReference>
<evidence type="ECO:0000256" key="7">
    <source>
        <dbReference type="ARBA" id="ARBA00023014"/>
    </source>
</evidence>
<dbReference type="PROSITE" id="PS51918">
    <property type="entry name" value="RADICAL_SAM"/>
    <property type="match status" value="1"/>
</dbReference>
<dbReference type="SMART" id="SM00729">
    <property type="entry name" value="Elp3"/>
    <property type="match status" value="1"/>
</dbReference>
<dbReference type="GO" id="GO:0006777">
    <property type="term" value="P:Mo-molybdopterin cofactor biosynthetic process"/>
    <property type="evidence" value="ECO:0007669"/>
    <property type="project" value="UniProtKB-UniRule"/>
</dbReference>
<dbReference type="EC" id="4.1.99.22" evidence="1 12"/>
<keyword evidence="2 12" id="KW-0004">4Fe-4S</keyword>
<sequence length="323" mass="37042">MRDSFGRKIDYIRISLTDRCNLRCKYCMPEEGVKLLNHEDILSYEEILILAKIFISLGIKNFKLTGGEPLVRRDVCNLIKELKKLEGIGEVTITTNGVLLEDYGKDLIDSGIDRINVSLDSLNPIKYEKITGRNLLDKVLGGIKLLLEHDFEKIKINTVPMRPLDREDIENLINLGKDNPIDIRFIKVMPIGIANSELGYSKKELLQIIESILGKSSHFDGKKGNGPAEYYSFQNYRSNIGFIDAIDNKFCSECNRIRLSATGFLKLCLYYDLGENIRPYIYSLSENELREKIKDIIYNKPLMHHMNESLIQRDKKNMNQIGG</sequence>
<evidence type="ECO:0000256" key="11">
    <source>
        <dbReference type="ARBA" id="ARBA00048697"/>
    </source>
</evidence>
<dbReference type="Gene3D" id="3.20.20.70">
    <property type="entry name" value="Aldolase class I"/>
    <property type="match status" value="1"/>
</dbReference>
<dbReference type="SFLD" id="SFLDG01386">
    <property type="entry name" value="main_SPASM_domain-containing"/>
    <property type="match status" value="1"/>
</dbReference>
<dbReference type="SFLD" id="SFLDS00029">
    <property type="entry name" value="Radical_SAM"/>
    <property type="match status" value="1"/>
</dbReference>
<evidence type="ECO:0000313" key="15">
    <source>
        <dbReference type="Proteomes" id="UP000187166"/>
    </source>
</evidence>
<feature type="binding site" evidence="12">
    <location>
        <position position="94"/>
    </location>
    <ligand>
        <name>GTP</name>
        <dbReference type="ChEBI" id="CHEBI:37565"/>
    </ligand>
</feature>
<feature type="binding site" evidence="12">
    <location>
        <begin position="256"/>
        <end position="258"/>
    </location>
    <ligand>
        <name>GTP</name>
        <dbReference type="ChEBI" id="CHEBI:37565"/>
    </ligand>
</feature>
<dbReference type="Pfam" id="PF06463">
    <property type="entry name" value="Mob_synth_C"/>
    <property type="match status" value="1"/>
</dbReference>
<evidence type="ECO:0000313" key="14">
    <source>
        <dbReference type="EMBL" id="OLR64589.1"/>
    </source>
</evidence>
<dbReference type="GO" id="GO:0061798">
    <property type="term" value="F:GTP 3',8'-cyclase activity"/>
    <property type="evidence" value="ECO:0007669"/>
    <property type="project" value="UniProtKB-UniRule"/>
</dbReference>
<feature type="binding site" evidence="12">
    <location>
        <position position="67"/>
    </location>
    <ligand>
        <name>S-adenosyl-L-methionine</name>
        <dbReference type="ChEBI" id="CHEBI:59789"/>
    </ligand>
</feature>
<keyword evidence="4 12" id="KW-0479">Metal-binding</keyword>
<keyword evidence="9 12" id="KW-0501">Molybdenum cofactor biosynthesis</keyword>
<dbReference type="EMBL" id="MJIH01000001">
    <property type="protein sequence ID" value="OLR64589.1"/>
    <property type="molecule type" value="Genomic_DNA"/>
</dbReference>
<dbReference type="UniPathway" id="UPA00344"/>
<feature type="binding site" evidence="12">
    <location>
        <position position="118"/>
    </location>
    <ligand>
        <name>S-adenosyl-L-methionine</name>
        <dbReference type="ChEBI" id="CHEBI:59789"/>
    </ligand>
</feature>
<dbReference type="InterPro" id="IPR000385">
    <property type="entry name" value="MoaA_NifB_PqqE_Fe-S-bd_CS"/>
</dbReference>
<keyword evidence="6 12" id="KW-0408">Iron</keyword>
<evidence type="ECO:0000256" key="9">
    <source>
        <dbReference type="ARBA" id="ARBA00023150"/>
    </source>
</evidence>
<dbReference type="GO" id="GO:0051539">
    <property type="term" value="F:4 iron, 4 sulfur cluster binding"/>
    <property type="evidence" value="ECO:0007669"/>
    <property type="project" value="UniProtKB-UniRule"/>
</dbReference>
<dbReference type="InterPro" id="IPR010505">
    <property type="entry name" value="MoaA_twitch"/>
</dbReference>
<name>A0A1U7LYV0_9FIRM</name>
<feature type="binding site" evidence="12">
    <location>
        <position position="254"/>
    </location>
    <ligand>
        <name>[4Fe-4S] cluster</name>
        <dbReference type="ChEBI" id="CHEBI:49883"/>
        <label>2</label>
        <note>4Fe-4S-substrate</note>
    </ligand>
</feature>
<comment type="function">
    <text evidence="12">Catalyzes the cyclization of GTP to (8S)-3',8-cyclo-7,8-dihydroguanosine 5'-triphosphate.</text>
</comment>
<feature type="binding site" evidence="12">
    <location>
        <position position="24"/>
    </location>
    <ligand>
        <name>[4Fe-4S] cluster</name>
        <dbReference type="ChEBI" id="CHEBI:49883"/>
        <label>1</label>
        <note>4Fe-4S-S-AdoMet</note>
    </ligand>
</feature>
<feature type="binding site" evidence="12">
    <location>
        <position position="155"/>
    </location>
    <ligand>
        <name>GTP</name>
        <dbReference type="ChEBI" id="CHEBI:37565"/>
    </ligand>
</feature>
<dbReference type="Proteomes" id="UP000187166">
    <property type="component" value="Unassembled WGS sequence"/>
</dbReference>
<comment type="similarity">
    <text evidence="12">Belongs to the radical SAM superfamily. MoaA family.</text>
</comment>
<dbReference type="PANTHER" id="PTHR22960">
    <property type="entry name" value="MOLYBDOPTERIN COFACTOR SYNTHESIS PROTEIN A"/>
    <property type="match status" value="1"/>
</dbReference>
<feature type="binding site" evidence="12">
    <location>
        <position position="251"/>
    </location>
    <ligand>
        <name>[4Fe-4S] cluster</name>
        <dbReference type="ChEBI" id="CHEBI:49883"/>
        <label>2</label>
        <note>4Fe-4S-substrate</note>
    </ligand>
</feature>
<dbReference type="GO" id="GO:0005525">
    <property type="term" value="F:GTP binding"/>
    <property type="evidence" value="ECO:0007669"/>
    <property type="project" value="UniProtKB-UniRule"/>
</dbReference>
<dbReference type="PROSITE" id="PS01305">
    <property type="entry name" value="MOAA_NIFB_PQQE"/>
    <property type="match status" value="1"/>
</dbReference>
<evidence type="ECO:0000256" key="8">
    <source>
        <dbReference type="ARBA" id="ARBA00023134"/>
    </source>
</evidence>
<feature type="binding site" evidence="12">
    <location>
        <position position="20"/>
    </location>
    <ligand>
        <name>[4Fe-4S] cluster</name>
        <dbReference type="ChEBI" id="CHEBI:49883"/>
        <label>1</label>
        <note>4Fe-4S-S-AdoMet</note>
    </ligand>
</feature>
<dbReference type="SFLD" id="SFLDG01067">
    <property type="entry name" value="SPASM/twitch_domain_containing"/>
    <property type="match status" value="1"/>
</dbReference>
<protein>
    <recommendedName>
        <fullName evidence="1 12">GTP 3',8-cyclase</fullName>
        <ecNumber evidence="1 12">4.1.99.22</ecNumber>
    </recommendedName>
    <alternativeName>
        <fullName evidence="12">Molybdenum cofactor biosynthesis protein A</fullName>
    </alternativeName>
</protein>
<comment type="caution">
    <text evidence="14">The sequence shown here is derived from an EMBL/GenBank/DDBJ whole genome shotgun (WGS) entry which is preliminary data.</text>
</comment>
<dbReference type="InterPro" id="IPR007197">
    <property type="entry name" value="rSAM"/>
</dbReference>
<comment type="caution">
    <text evidence="12">Lacks conserved residue(s) required for the propagation of feature annotation.</text>
</comment>
<dbReference type="CDD" id="cd01335">
    <property type="entry name" value="Radical_SAM"/>
    <property type="match status" value="1"/>
</dbReference>
<dbReference type="InterPro" id="IPR013785">
    <property type="entry name" value="Aldolase_TIM"/>
</dbReference>
<keyword evidence="15" id="KW-1185">Reference proteome</keyword>
<evidence type="ECO:0000259" key="13">
    <source>
        <dbReference type="PROSITE" id="PS51918"/>
    </source>
</evidence>
<dbReference type="InterPro" id="IPR040064">
    <property type="entry name" value="MoaA-like"/>
</dbReference>
<evidence type="ECO:0000256" key="12">
    <source>
        <dbReference type="HAMAP-Rule" id="MF_01225"/>
    </source>
</evidence>
<dbReference type="SFLD" id="SFLDG01383">
    <property type="entry name" value="cyclic_pyranopterin_phosphate"/>
    <property type="match status" value="1"/>
</dbReference>
<evidence type="ECO:0000256" key="5">
    <source>
        <dbReference type="ARBA" id="ARBA00022741"/>
    </source>
</evidence>
<feature type="binding site" evidence="12">
    <location>
        <position position="268"/>
    </location>
    <ligand>
        <name>[4Fe-4S] cluster</name>
        <dbReference type="ChEBI" id="CHEBI:49883"/>
        <label>2</label>
        <note>4Fe-4S-substrate</note>
    </ligand>
</feature>
<dbReference type="STRING" id="1465756.BIV18_03085"/>
<dbReference type="Pfam" id="PF04055">
    <property type="entry name" value="Radical_SAM"/>
    <property type="match status" value="1"/>
</dbReference>
<organism evidence="14 15">
    <name type="scientific">Peptoniphilus porci</name>
    <dbReference type="NCBI Taxonomy" id="2652280"/>
    <lineage>
        <taxon>Bacteria</taxon>
        <taxon>Bacillati</taxon>
        <taxon>Bacillota</taxon>
        <taxon>Tissierellia</taxon>
        <taxon>Tissierellales</taxon>
        <taxon>Peptoniphilaceae</taxon>
        <taxon>Peptoniphilus</taxon>
    </lineage>
</organism>
<dbReference type="InterPro" id="IPR006638">
    <property type="entry name" value="Elp3/MiaA/NifB-like_rSAM"/>
</dbReference>
<dbReference type="HAMAP" id="MF_01225_B">
    <property type="entry name" value="MoaA_B"/>
    <property type="match status" value="1"/>
</dbReference>
<comment type="pathway">
    <text evidence="12">Cofactor biosynthesis; molybdopterin biosynthesis.</text>
</comment>
<evidence type="ECO:0000256" key="6">
    <source>
        <dbReference type="ARBA" id="ARBA00023004"/>
    </source>
</evidence>
<keyword evidence="8 12" id="KW-0342">GTP-binding</keyword>
<feature type="binding site" evidence="12">
    <location>
        <position position="189"/>
    </location>
    <ligand>
        <name>S-adenosyl-L-methionine</name>
        <dbReference type="ChEBI" id="CHEBI:59789"/>
    </ligand>
</feature>
<gene>
    <name evidence="12" type="primary">moaA</name>
    <name evidence="14" type="ORF">BIV18_03085</name>
</gene>
<feature type="binding site" evidence="12">
    <location>
        <position position="13"/>
    </location>
    <ligand>
        <name>GTP</name>
        <dbReference type="ChEBI" id="CHEBI:37565"/>
    </ligand>
</feature>
<dbReference type="GO" id="GO:1904047">
    <property type="term" value="F:S-adenosyl-L-methionine binding"/>
    <property type="evidence" value="ECO:0007669"/>
    <property type="project" value="UniProtKB-UniRule"/>
</dbReference>
<comment type="catalytic activity">
    <reaction evidence="11 12">
        <text>GTP + AH2 + S-adenosyl-L-methionine = (8S)-3',8-cyclo-7,8-dihydroguanosine 5'-triphosphate + 5'-deoxyadenosine + L-methionine + A + H(+)</text>
        <dbReference type="Rhea" id="RHEA:49576"/>
        <dbReference type="ChEBI" id="CHEBI:13193"/>
        <dbReference type="ChEBI" id="CHEBI:15378"/>
        <dbReference type="ChEBI" id="CHEBI:17319"/>
        <dbReference type="ChEBI" id="CHEBI:17499"/>
        <dbReference type="ChEBI" id="CHEBI:37565"/>
        <dbReference type="ChEBI" id="CHEBI:57844"/>
        <dbReference type="ChEBI" id="CHEBI:59789"/>
        <dbReference type="ChEBI" id="CHEBI:131766"/>
        <dbReference type="EC" id="4.1.99.22"/>
    </reaction>
</comment>
<dbReference type="NCBIfam" id="TIGR02666">
    <property type="entry name" value="moaA"/>
    <property type="match status" value="1"/>
</dbReference>
<dbReference type="InterPro" id="IPR050105">
    <property type="entry name" value="MoCo_biosynth_MoaA/MoaC"/>
</dbReference>
<proteinExistence type="inferred from homology"/>
<comment type="cofactor">
    <cofactor evidence="12">
        <name>[4Fe-4S] cluster</name>
        <dbReference type="ChEBI" id="CHEBI:49883"/>
    </cofactor>
    <text evidence="12">Binds 2 [4Fe-4S] clusters. Binds 1 [4Fe-4S] cluster coordinated with 3 cysteines and an exchangeable S-adenosyl-L-methionine and 1 [4Fe-4S] cluster coordinated with 3 cysteines and the GTP-derived substrate.</text>
</comment>
<feature type="binding site" evidence="12">
    <location>
        <position position="27"/>
    </location>
    <ligand>
        <name>[4Fe-4S] cluster</name>
        <dbReference type="ChEBI" id="CHEBI:49883"/>
        <label>1</label>
        <note>4Fe-4S-S-AdoMet</note>
    </ligand>
</feature>
<keyword evidence="5 12" id="KW-0547">Nucleotide-binding</keyword>
<evidence type="ECO:0000256" key="3">
    <source>
        <dbReference type="ARBA" id="ARBA00022691"/>
    </source>
</evidence>
<dbReference type="PANTHER" id="PTHR22960:SF0">
    <property type="entry name" value="MOLYBDENUM COFACTOR BIOSYNTHESIS PROTEIN 1"/>
    <property type="match status" value="1"/>
</dbReference>